<organism evidence="2 3">
    <name type="scientific">Babesia caballi</name>
    <dbReference type="NCBI Taxonomy" id="5871"/>
    <lineage>
        <taxon>Eukaryota</taxon>
        <taxon>Sar</taxon>
        <taxon>Alveolata</taxon>
        <taxon>Apicomplexa</taxon>
        <taxon>Aconoidasida</taxon>
        <taxon>Piroplasmida</taxon>
        <taxon>Babesiidae</taxon>
        <taxon>Babesia</taxon>
    </lineage>
</organism>
<proteinExistence type="predicted"/>
<gene>
    <name evidence="2" type="ORF">BcabD6B2_09940</name>
</gene>
<feature type="region of interest" description="Disordered" evidence="1">
    <location>
        <begin position="56"/>
        <end position="90"/>
    </location>
</feature>
<sequence>MRGLFEEDVEGCGQHAHPGSFIICRAKLILHIKAPVPTTAHVAAVQELHEELEHGVEGTQCRARPRHPQKAAEHAPTDGQLPAVAPGDDGVEAKVKDFPLRVMWREADAKTHRHPVVRRFPTDDALEALERLRPEAVVRGLRCEDPLDGLKSPVDPGDQLARGAPVGLGEQLPGLVVEVGSAQAARDRLRVGGGPRWRLLALHRLVSRALPPGPRAGVGVGALVLRGHNSGAQSGSLSVVYAVGGVNGFVCIAACARRIA</sequence>
<dbReference type="RefSeq" id="XP_067713630.1">
    <property type="nucleotide sequence ID" value="XM_067857529.1"/>
</dbReference>
<name>A0AAV4LSJ6_BABCB</name>
<evidence type="ECO:0000313" key="3">
    <source>
        <dbReference type="Proteomes" id="UP001497744"/>
    </source>
</evidence>
<reference evidence="2 3" key="1">
    <citation type="submission" date="2021-06" db="EMBL/GenBank/DDBJ databases">
        <title>Genome sequence of Babesia caballi.</title>
        <authorList>
            <person name="Yamagishi J."/>
            <person name="Kidaka T."/>
            <person name="Ochi A."/>
        </authorList>
    </citation>
    <scope>NUCLEOTIDE SEQUENCE [LARGE SCALE GENOMIC DNA]</scope>
    <source>
        <strain evidence="2">USDA-D6B2</strain>
    </source>
</reference>
<evidence type="ECO:0000313" key="2">
    <source>
        <dbReference type="EMBL" id="GIX61559.1"/>
    </source>
</evidence>
<dbReference type="Proteomes" id="UP001497744">
    <property type="component" value="Unassembled WGS sequence"/>
</dbReference>
<protein>
    <submittedName>
        <fullName evidence="2">tRNA (N6-isopentenyl adenosine(37)-C2)-methylthiotransferase MiaB</fullName>
    </submittedName>
</protein>
<comment type="caution">
    <text evidence="2">The sequence shown here is derived from an EMBL/GenBank/DDBJ whole genome shotgun (WGS) entry which is preliminary data.</text>
</comment>
<evidence type="ECO:0000256" key="1">
    <source>
        <dbReference type="SAM" id="MobiDB-lite"/>
    </source>
</evidence>
<accession>A0AAV4LSJ6</accession>
<dbReference type="GeneID" id="94193042"/>
<dbReference type="EMBL" id="BPLF01000001">
    <property type="protein sequence ID" value="GIX61559.1"/>
    <property type="molecule type" value="Genomic_DNA"/>
</dbReference>
<dbReference type="AlphaFoldDB" id="A0AAV4LSJ6"/>
<keyword evidence="3" id="KW-1185">Reference proteome</keyword>